<dbReference type="STRING" id="289377.HL41_01310"/>
<reference evidence="2 3" key="1">
    <citation type="journal article" date="2015" name="Genome Announc.">
        <title>Genome Sequence of a Sulfate-Reducing Thermophilic Bacterium, Thermodesulfobacterium commune DSM 2178T (Phylum Thermodesulfobacteria).</title>
        <authorList>
            <person name="Bhatnagar S."/>
            <person name="Badger J.H."/>
            <person name="Madupu R."/>
            <person name="Khouri H.M."/>
            <person name="O'Connor E.M."/>
            <person name="Robb F.T."/>
            <person name="Ward N.L."/>
            <person name="Eisen J.A."/>
        </authorList>
    </citation>
    <scope>NUCLEOTIDE SEQUENCE [LARGE SCALE GENOMIC DNA]</scope>
    <source>
        <strain evidence="2 3">DSM 2178</strain>
    </source>
</reference>
<name>A0A075WT79_9BACT</name>
<dbReference type="Gene3D" id="3.30.700.10">
    <property type="entry name" value="Glycoprotein, Type 4 Pilin"/>
    <property type="match status" value="1"/>
</dbReference>
<keyword evidence="3" id="KW-1185">Reference proteome</keyword>
<dbReference type="Proteomes" id="UP000028481">
    <property type="component" value="Chromosome"/>
</dbReference>
<dbReference type="RefSeq" id="WP_022854556.1">
    <property type="nucleotide sequence ID" value="NZ_CP008796.1"/>
</dbReference>
<proteinExistence type="predicted"/>
<feature type="transmembrane region" description="Helical" evidence="1">
    <location>
        <begin position="6"/>
        <end position="28"/>
    </location>
</feature>
<dbReference type="KEGG" id="tcm:HL41_01310"/>
<dbReference type="NCBIfam" id="TIGR02532">
    <property type="entry name" value="IV_pilin_GFxxxE"/>
    <property type="match status" value="1"/>
</dbReference>
<evidence type="ECO:0000313" key="3">
    <source>
        <dbReference type="Proteomes" id="UP000028481"/>
    </source>
</evidence>
<dbReference type="HOGENOM" id="CLU_2119973_0_0_0"/>
<organism evidence="2 3">
    <name type="scientific">Thermodesulfobacterium commune DSM 2178</name>
    <dbReference type="NCBI Taxonomy" id="289377"/>
    <lineage>
        <taxon>Bacteria</taxon>
        <taxon>Pseudomonadati</taxon>
        <taxon>Thermodesulfobacteriota</taxon>
        <taxon>Thermodesulfobacteria</taxon>
        <taxon>Thermodesulfobacteriales</taxon>
        <taxon>Thermodesulfobacteriaceae</taxon>
        <taxon>Thermodesulfobacterium</taxon>
    </lineage>
</organism>
<dbReference type="Pfam" id="PF07963">
    <property type="entry name" value="N_methyl"/>
    <property type="match status" value="1"/>
</dbReference>
<dbReference type="OrthoDB" id="9812306at2"/>
<dbReference type="eggNOG" id="COG4968">
    <property type="taxonomic scope" value="Bacteria"/>
</dbReference>
<protein>
    <recommendedName>
        <fullName evidence="4">Prepilin-type N-terminal cleavage/methylation domain-containing protein</fullName>
    </recommendedName>
</protein>
<evidence type="ECO:0008006" key="4">
    <source>
        <dbReference type="Google" id="ProtNLM"/>
    </source>
</evidence>
<dbReference type="SUPFAM" id="SSF54523">
    <property type="entry name" value="Pili subunits"/>
    <property type="match status" value="1"/>
</dbReference>
<dbReference type="AlphaFoldDB" id="A0A075WT79"/>
<keyword evidence="1" id="KW-0812">Transmembrane</keyword>
<dbReference type="InterPro" id="IPR045584">
    <property type="entry name" value="Pilin-like"/>
</dbReference>
<dbReference type="InterPro" id="IPR012902">
    <property type="entry name" value="N_methyl_site"/>
</dbReference>
<evidence type="ECO:0000256" key="1">
    <source>
        <dbReference type="SAM" id="Phobius"/>
    </source>
</evidence>
<sequence>MSKAFTLIEVLVVIGIITILLGLAIIFYHQYLSKAIKASLLSDVRNCLSLVAISKQENGTSSLSQVVATCPKSKYTQNLILESENPIKLTATSISGEVACSYNETSGLVLCSEI</sequence>
<keyword evidence="1" id="KW-1133">Transmembrane helix</keyword>
<keyword evidence="1" id="KW-0472">Membrane</keyword>
<evidence type="ECO:0000313" key="2">
    <source>
        <dbReference type="EMBL" id="AIH03573.1"/>
    </source>
</evidence>
<gene>
    <name evidence="2" type="ORF">HL41_01310</name>
</gene>
<dbReference type="PaxDb" id="289377-HL41_01310"/>
<accession>A0A075WT79</accession>
<dbReference type="EMBL" id="CP008796">
    <property type="protein sequence ID" value="AIH03573.1"/>
    <property type="molecule type" value="Genomic_DNA"/>
</dbReference>